<accession>A0AAQ3N322</accession>
<feature type="coiled-coil region" evidence="1">
    <location>
        <begin position="93"/>
        <end position="120"/>
    </location>
</feature>
<name>A0AAQ3N322_VIGMU</name>
<keyword evidence="4" id="KW-1185">Reference proteome</keyword>
<gene>
    <name evidence="3" type="ORF">V8G54_022572</name>
</gene>
<dbReference type="EMBL" id="CP144694">
    <property type="protein sequence ID" value="WVZ01766.1"/>
    <property type="molecule type" value="Genomic_DNA"/>
</dbReference>
<proteinExistence type="predicted"/>
<sequence>MHQNGECHATQQEAQVHVVGQQQNQFSTNLNANWRQQQTGPWSNPVQSNPPRPPYQYQAQFSNQGNKTSTWENALEKLTMQTSTFVEKTSNFMNETRTNFKNQEASIRNLESQIGQLSRQLLERSPGTFPSDTIPNPKEQCKAIQLRSGRVIESEKRSEMEREKKKRVDDIVEESNEKEVERKYEEKNEREKNQESESKMREYVPTIPYPQRLKKQEQALQEKCYLYTDYYIRILIRR</sequence>
<organism evidence="3 4">
    <name type="scientific">Vigna mungo</name>
    <name type="common">Black gram</name>
    <name type="synonym">Phaseolus mungo</name>
    <dbReference type="NCBI Taxonomy" id="3915"/>
    <lineage>
        <taxon>Eukaryota</taxon>
        <taxon>Viridiplantae</taxon>
        <taxon>Streptophyta</taxon>
        <taxon>Embryophyta</taxon>
        <taxon>Tracheophyta</taxon>
        <taxon>Spermatophyta</taxon>
        <taxon>Magnoliopsida</taxon>
        <taxon>eudicotyledons</taxon>
        <taxon>Gunneridae</taxon>
        <taxon>Pentapetalae</taxon>
        <taxon>rosids</taxon>
        <taxon>fabids</taxon>
        <taxon>Fabales</taxon>
        <taxon>Fabaceae</taxon>
        <taxon>Papilionoideae</taxon>
        <taxon>50 kb inversion clade</taxon>
        <taxon>NPAAA clade</taxon>
        <taxon>indigoferoid/millettioid clade</taxon>
        <taxon>Phaseoleae</taxon>
        <taxon>Vigna</taxon>
    </lineage>
</organism>
<evidence type="ECO:0000256" key="1">
    <source>
        <dbReference type="SAM" id="Coils"/>
    </source>
</evidence>
<evidence type="ECO:0000256" key="2">
    <source>
        <dbReference type="SAM" id="MobiDB-lite"/>
    </source>
</evidence>
<feature type="compositionally biased region" description="Polar residues" evidence="2">
    <location>
        <begin position="57"/>
        <end position="66"/>
    </location>
</feature>
<evidence type="ECO:0000313" key="4">
    <source>
        <dbReference type="Proteomes" id="UP001374535"/>
    </source>
</evidence>
<feature type="compositionally biased region" description="Basic and acidic residues" evidence="2">
    <location>
        <begin position="152"/>
        <end position="202"/>
    </location>
</feature>
<dbReference type="Proteomes" id="UP001374535">
    <property type="component" value="Chromosome 7"/>
</dbReference>
<feature type="region of interest" description="Disordered" evidence="2">
    <location>
        <begin position="152"/>
        <end position="203"/>
    </location>
</feature>
<evidence type="ECO:0000313" key="3">
    <source>
        <dbReference type="EMBL" id="WVZ01766.1"/>
    </source>
</evidence>
<protein>
    <submittedName>
        <fullName evidence="3">Uncharacterized protein</fullName>
    </submittedName>
</protein>
<feature type="compositionally biased region" description="Polar residues" evidence="2">
    <location>
        <begin position="36"/>
        <end position="47"/>
    </location>
</feature>
<feature type="region of interest" description="Disordered" evidence="2">
    <location>
        <begin position="36"/>
        <end position="66"/>
    </location>
</feature>
<keyword evidence="1" id="KW-0175">Coiled coil</keyword>
<dbReference type="AlphaFoldDB" id="A0AAQ3N322"/>
<reference evidence="3 4" key="1">
    <citation type="journal article" date="2023" name="Life. Sci Alliance">
        <title>Evolutionary insights into 3D genome organization and epigenetic landscape of Vigna mungo.</title>
        <authorList>
            <person name="Junaid A."/>
            <person name="Singh B."/>
            <person name="Bhatia S."/>
        </authorList>
    </citation>
    <scope>NUCLEOTIDE SEQUENCE [LARGE SCALE GENOMIC DNA]</scope>
    <source>
        <strain evidence="3">Urdbean</strain>
    </source>
</reference>